<dbReference type="PANTHER" id="PTHR34986">
    <property type="entry name" value="EVOLVED BETA-GALACTOSIDASE SUBUNIT BETA"/>
    <property type="match status" value="1"/>
</dbReference>
<dbReference type="InterPro" id="IPR004375">
    <property type="entry name" value="NanQ/TabA/YiaL"/>
</dbReference>
<reference evidence="2" key="1">
    <citation type="submission" date="2019-07" db="EMBL/GenBank/DDBJ databases">
        <title>Helicobacter labacensis sp. nov., Helicobacter mehlei sp. nov. and Helicobacter vulpis sp. nov., isolated from gastric mucosa of red fox (Vulpis vulpis).</title>
        <authorList>
            <person name="Papic B."/>
        </authorList>
    </citation>
    <scope>NUCLEOTIDE SEQUENCE [LARGE SCALE GENOMIC DNA]</scope>
    <source>
        <strain evidence="2">L8b</strain>
    </source>
</reference>
<dbReference type="Proteomes" id="UP000319322">
    <property type="component" value="Unassembled WGS sequence"/>
</dbReference>
<evidence type="ECO:0000313" key="2">
    <source>
        <dbReference type="Proteomes" id="UP000319322"/>
    </source>
</evidence>
<evidence type="ECO:0000313" key="1">
    <source>
        <dbReference type="EMBL" id="TSA83800.1"/>
    </source>
</evidence>
<gene>
    <name evidence="1" type="ORF">FNE76_05020</name>
</gene>
<reference evidence="1 2" key="3">
    <citation type="submission" date="2019-07" db="EMBL/GenBank/DDBJ databases">
        <authorList>
            <person name="Papic B."/>
        </authorList>
    </citation>
    <scope>NUCLEOTIDE SEQUENCE [LARGE SCALE GENOMIC DNA]</scope>
    <source>
        <strain evidence="1 2">L8b</strain>
    </source>
</reference>
<comment type="caution">
    <text evidence="1">The sequence shown here is derived from an EMBL/GenBank/DDBJ whole genome shotgun (WGS) entry which is preliminary data.</text>
</comment>
<dbReference type="SUPFAM" id="SSF51197">
    <property type="entry name" value="Clavaminate synthase-like"/>
    <property type="match status" value="1"/>
</dbReference>
<keyword evidence="2" id="KW-1185">Reference proteome</keyword>
<dbReference type="PANTHER" id="PTHR34986:SF1">
    <property type="entry name" value="PROTEIN YIAL"/>
    <property type="match status" value="1"/>
</dbReference>
<protein>
    <submittedName>
        <fullName evidence="1">DUF386 family protein</fullName>
    </submittedName>
</protein>
<name>A0A553UUC0_9HELI</name>
<dbReference type="EMBL" id="VKGC01000010">
    <property type="protein sequence ID" value="TSA83800.1"/>
    <property type="molecule type" value="Genomic_DNA"/>
</dbReference>
<dbReference type="InterPro" id="IPR037012">
    <property type="entry name" value="NanQ/TabA/YiaL_sf"/>
</dbReference>
<dbReference type="GO" id="GO:0005829">
    <property type="term" value="C:cytosol"/>
    <property type="evidence" value="ECO:0007669"/>
    <property type="project" value="TreeGrafter"/>
</dbReference>
<dbReference type="Pfam" id="PF04074">
    <property type="entry name" value="DUF386"/>
    <property type="match status" value="1"/>
</dbReference>
<dbReference type="Gene3D" id="2.60.120.370">
    <property type="entry name" value="YhcH/YjgK/YiaL"/>
    <property type="match status" value="1"/>
</dbReference>
<organism evidence="1 2">
    <name type="scientific">Helicobacter mehlei</name>
    <dbReference type="NCBI Taxonomy" id="2316080"/>
    <lineage>
        <taxon>Bacteria</taxon>
        <taxon>Pseudomonadati</taxon>
        <taxon>Campylobacterota</taxon>
        <taxon>Epsilonproteobacteria</taxon>
        <taxon>Campylobacterales</taxon>
        <taxon>Helicobacteraceae</taxon>
        <taxon>Helicobacter</taxon>
    </lineage>
</organism>
<dbReference type="OrthoDB" id="6196468at2"/>
<proteinExistence type="predicted"/>
<reference evidence="1 2" key="2">
    <citation type="submission" date="2019-07" db="EMBL/GenBank/DDBJ databases">
        <title>Helicobacter labacensis sp. nov., Helicobacter mehlei sp. nov. and Helicobacter vulpis sp. nov., isolated from gastric mucosa of red fox (Vulpis vulpis).</title>
        <authorList>
            <person name="Kusar D."/>
            <person name="Gruntar I."/>
            <person name="Pate M."/>
            <person name="Zajc U."/>
            <person name="Ocepek M."/>
        </authorList>
    </citation>
    <scope>NUCLEOTIDE SEQUENCE [LARGE SCALE GENOMIC DNA]</scope>
    <source>
        <strain evidence="1 2">L8b</strain>
    </source>
</reference>
<dbReference type="RefSeq" id="WP_120947464.1">
    <property type="nucleotide sequence ID" value="NZ_QXQP01000002.1"/>
</dbReference>
<sequence length="166" mass="18551">MAIIGKLNSLETLFSKTLELETLYGYLASMLDTNHPHHQSLIQQQSGSLRQDIGHGMHAMHIAYKPLGGVLETHRTHIDFCLVVHGCEILNLSDSSDLVIQEDYDSTLDKQTYHNGEHSLEMYLHAGWLAILFPTDAHTTSPHPQSLDLVHKVVAKVPANLVKLKL</sequence>
<dbReference type="AlphaFoldDB" id="A0A553UUC0"/>
<accession>A0A553UUC0</accession>